<dbReference type="InterPro" id="IPR005532">
    <property type="entry name" value="SUMF_dom"/>
</dbReference>
<proteinExistence type="predicted"/>
<dbReference type="InterPro" id="IPR016187">
    <property type="entry name" value="CTDL_fold"/>
</dbReference>
<dbReference type="OrthoDB" id="9768004at2"/>
<dbReference type="GO" id="GO:0120147">
    <property type="term" value="F:formylglycine-generating oxidase activity"/>
    <property type="evidence" value="ECO:0007669"/>
    <property type="project" value="TreeGrafter"/>
</dbReference>
<dbReference type="Pfam" id="PF03781">
    <property type="entry name" value="FGE-sulfatase"/>
    <property type="match status" value="1"/>
</dbReference>
<feature type="signal peptide" evidence="1">
    <location>
        <begin position="1"/>
        <end position="22"/>
    </location>
</feature>
<gene>
    <name evidence="3" type="ORF">DKG75_15710</name>
</gene>
<name>A0A317DYR4_9PROT</name>
<reference evidence="4" key="1">
    <citation type="submission" date="2018-05" db="EMBL/GenBank/DDBJ databases">
        <title>Zavarzinia sp. HR-AS.</title>
        <authorList>
            <person name="Lee Y."/>
            <person name="Jeon C.O."/>
        </authorList>
    </citation>
    <scope>NUCLEOTIDE SEQUENCE [LARGE SCALE GENOMIC DNA]</scope>
    <source>
        <strain evidence="4">DSM 1231</strain>
    </source>
</reference>
<dbReference type="PANTHER" id="PTHR23150">
    <property type="entry name" value="SULFATASE MODIFYING FACTOR 1, 2"/>
    <property type="match status" value="1"/>
</dbReference>
<evidence type="ECO:0000313" key="4">
    <source>
        <dbReference type="Proteomes" id="UP000246077"/>
    </source>
</evidence>
<dbReference type="AlphaFoldDB" id="A0A317DYR4"/>
<dbReference type="Gene3D" id="3.90.1580.10">
    <property type="entry name" value="paralog of FGE (formylglycine-generating enzyme)"/>
    <property type="match status" value="1"/>
</dbReference>
<feature type="domain" description="Sulfatase-modifying factor enzyme-like" evidence="2">
    <location>
        <begin position="103"/>
        <end position="310"/>
    </location>
</feature>
<accession>A0A317DYR4</accession>
<dbReference type="InterPro" id="IPR042095">
    <property type="entry name" value="SUMF_sf"/>
</dbReference>
<dbReference type="SUPFAM" id="SSF56436">
    <property type="entry name" value="C-type lectin-like"/>
    <property type="match status" value="1"/>
</dbReference>
<dbReference type="InterPro" id="IPR051043">
    <property type="entry name" value="Sulfatase_Mod_Factor_Kinase"/>
</dbReference>
<evidence type="ECO:0000259" key="2">
    <source>
        <dbReference type="Pfam" id="PF03781"/>
    </source>
</evidence>
<dbReference type="PANTHER" id="PTHR23150:SF19">
    <property type="entry name" value="FORMYLGLYCINE-GENERATING ENZYME"/>
    <property type="match status" value="1"/>
</dbReference>
<dbReference type="RefSeq" id="WP_109922079.1">
    <property type="nucleotide sequence ID" value="NZ_QGLF01000004.1"/>
</dbReference>
<keyword evidence="1" id="KW-0732">Signal</keyword>
<comment type="caution">
    <text evidence="3">The sequence shown here is derived from an EMBL/GenBank/DDBJ whole genome shotgun (WGS) entry which is preliminary data.</text>
</comment>
<evidence type="ECO:0000313" key="3">
    <source>
        <dbReference type="EMBL" id="PWR19898.1"/>
    </source>
</evidence>
<dbReference type="EMBL" id="QGLF01000004">
    <property type="protein sequence ID" value="PWR19898.1"/>
    <property type="molecule type" value="Genomic_DNA"/>
</dbReference>
<feature type="chain" id="PRO_5016269990" description="Sulfatase-modifying factor enzyme-like domain-containing protein" evidence="1">
    <location>
        <begin position="23"/>
        <end position="513"/>
    </location>
</feature>
<dbReference type="Proteomes" id="UP000246077">
    <property type="component" value="Unassembled WGS sequence"/>
</dbReference>
<evidence type="ECO:0000256" key="1">
    <source>
        <dbReference type="SAM" id="SignalP"/>
    </source>
</evidence>
<protein>
    <recommendedName>
        <fullName evidence="2">Sulfatase-modifying factor enzyme-like domain-containing protein</fullName>
    </recommendedName>
</protein>
<sequence>MAERWLVAGVSALALLAAPASAAEPSWDAKAFNPAPAEGDQVLPMPCGGAMVFRTVETPTGDAAAGPLDDRQVIVGTTDPETDYAEHSRRDYLAGGLVARDGKRRFLIGKYEVTADQYAAVMAGTCPVPGPLGRRPRVDVSWFDGIAFAARYTEWLLAQAPGSLPRQGETTAFLRLPTETEWEYAARGGAAVSEAEFRARLFPMPEGVTAYAWIDGPASADGQLRPIGLLKPNPLGLHDMLGNADEWVLEPYRLVRVARLHGQAGGQIAKGGNFRTAEARLRASLRVEIPPFDAASGKATALPTTGFRLVMTAPVSASLSRIDALRAAFIAIERGRGGETDPIALLRRLAEEATDPDMRRAVEAITQALAAERTARDEAEARSAKSTIYAAATMIRSIRDLDRRLQPVKARWELAEKARRANPAEADEWKVLYDATAQALDIAKRAYRDVLVQTADDLDAARLKAALAVLSGEFDARDLPSFTRFARLFVAQVTAYAAQPAQDDGRWYRQLLE</sequence>
<organism evidence="3 4">
    <name type="scientific">Zavarzinia compransoris</name>
    <dbReference type="NCBI Taxonomy" id="1264899"/>
    <lineage>
        <taxon>Bacteria</taxon>
        <taxon>Pseudomonadati</taxon>
        <taxon>Pseudomonadota</taxon>
        <taxon>Alphaproteobacteria</taxon>
        <taxon>Rhodospirillales</taxon>
        <taxon>Zavarziniaceae</taxon>
        <taxon>Zavarzinia</taxon>
    </lineage>
</organism>
<keyword evidence="4" id="KW-1185">Reference proteome</keyword>